<name>A0AAW3ZDV9_9GAMM</name>
<evidence type="ECO:0000313" key="1">
    <source>
        <dbReference type="EMBL" id="MBD8524356.1"/>
    </source>
</evidence>
<sequence length="169" mass="18973">MTIRVYVQSEYLSDVQFVEVDDDATLHDLNGAALELLPAGTDVSELSLSIEDDQYDDEEADRPEVTHVRDLKKGHGIRIHLHRCKHVEVYVRFANETVHRKFRPATTVGRVRNWAGRKLGMEPGDIAEHVLQVAGTTEQPDVDVHIGTLARCPQCSLTFDLVPAHRING</sequence>
<dbReference type="AlphaFoldDB" id="A0AAW3ZDV9"/>
<protein>
    <recommendedName>
        <fullName evidence="3">Ubiquitin-like domain-containing protein</fullName>
    </recommendedName>
</protein>
<organism evidence="1 2">
    <name type="scientific">Pseudomarimonas arenosa</name>
    <dbReference type="NCBI Taxonomy" id="2774145"/>
    <lineage>
        <taxon>Bacteria</taxon>
        <taxon>Pseudomonadati</taxon>
        <taxon>Pseudomonadota</taxon>
        <taxon>Gammaproteobacteria</taxon>
        <taxon>Lysobacterales</taxon>
        <taxon>Lysobacteraceae</taxon>
        <taxon>Pseudomarimonas</taxon>
    </lineage>
</organism>
<evidence type="ECO:0000313" key="2">
    <source>
        <dbReference type="Proteomes" id="UP000613768"/>
    </source>
</evidence>
<gene>
    <name evidence="1" type="ORF">IFO71_01255</name>
</gene>
<dbReference type="Proteomes" id="UP000613768">
    <property type="component" value="Unassembled WGS sequence"/>
</dbReference>
<dbReference type="RefSeq" id="WP_192027709.1">
    <property type="nucleotide sequence ID" value="NZ_JACYTR010000002.1"/>
</dbReference>
<dbReference type="EMBL" id="JACYTR010000002">
    <property type="protein sequence ID" value="MBD8524356.1"/>
    <property type="molecule type" value="Genomic_DNA"/>
</dbReference>
<accession>A0AAW3ZDV9</accession>
<evidence type="ECO:0008006" key="3">
    <source>
        <dbReference type="Google" id="ProtNLM"/>
    </source>
</evidence>
<proteinExistence type="predicted"/>
<keyword evidence="2" id="KW-1185">Reference proteome</keyword>
<reference evidence="1 2" key="1">
    <citation type="submission" date="2020-09" db="EMBL/GenBank/DDBJ databases">
        <title>Pseudoxanthomonas sp. CAU 1598 isolated from sand of Yaerae Beach.</title>
        <authorList>
            <person name="Kim W."/>
        </authorList>
    </citation>
    <scope>NUCLEOTIDE SEQUENCE [LARGE SCALE GENOMIC DNA]</scope>
    <source>
        <strain evidence="1 2">CAU 1598</strain>
    </source>
</reference>
<comment type="caution">
    <text evidence="1">The sequence shown here is derived from an EMBL/GenBank/DDBJ whole genome shotgun (WGS) entry which is preliminary data.</text>
</comment>